<gene>
    <name evidence="2" type="ORF">RclHR1_05530010</name>
</gene>
<keyword evidence="3" id="KW-1185">Reference proteome</keyword>
<dbReference type="EMBL" id="BEXD01003930">
    <property type="protein sequence ID" value="GBC04141.1"/>
    <property type="molecule type" value="Genomic_DNA"/>
</dbReference>
<evidence type="ECO:0000313" key="2">
    <source>
        <dbReference type="EMBL" id="GBC04141.1"/>
    </source>
</evidence>
<accession>A0A2Z6RPF5</accession>
<proteinExistence type="predicted"/>
<protein>
    <submittedName>
        <fullName evidence="2">Uncharacterized protein</fullName>
    </submittedName>
</protein>
<organism evidence="2 3">
    <name type="scientific">Rhizophagus clarus</name>
    <dbReference type="NCBI Taxonomy" id="94130"/>
    <lineage>
        <taxon>Eukaryota</taxon>
        <taxon>Fungi</taxon>
        <taxon>Fungi incertae sedis</taxon>
        <taxon>Mucoromycota</taxon>
        <taxon>Glomeromycotina</taxon>
        <taxon>Glomeromycetes</taxon>
        <taxon>Glomerales</taxon>
        <taxon>Glomeraceae</taxon>
        <taxon>Rhizophagus</taxon>
    </lineage>
</organism>
<dbReference type="Proteomes" id="UP000247702">
    <property type="component" value="Unassembled WGS sequence"/>
</dbReference>
<keyword evidence="1" id="KW-0812">Transmembrane</keyword>
<evidence type="ECO:0000313" key="3">
    <source>
        <dbReference type="Proteomes" id="UP000247702"/>
    </source>
</evidence>
<name>A0A2Z6RPF5_9GLOM</name>
<feature type="transmembrane region" description="Helical" evidence="1">
    <location>
        <begin position="6"/>
        <end position="24"/>
    </location>
</feature>
<dbReference type="AlphaFoldDB" id="A0A2Z6RPF5"/>
<reference evidence="2 3" key="1">
    <citation type="submission" date="2017-11" db="EMBL/GenBank/DDBJ databases">
        <title>The genome of Rhizophagus clarus HR1 reveals common genetic basis of auxotrophy among arbuscular mycorrhizal fungi.</title>
        <authorList>
            <person name="Kobayashi Y."/>
        </authorList>
    </citation>
    <scope>NUCLEOTIDE SEQUENCE [LARGE SCALE GENOMIC DNA]</scope>
    <source>
        <strain evidence="2 3">HR1</strain>
    </source>
</reference>
<evidence type="ECO:0000256" key="1">
    <source>
        <dbReference type="SAM" id="Phobius"/>
    </source>
</evidence>
<comment type="caution">
    <text evidence="2">The sequence shown here is derived from an EMBL/GenBank/DDBJ whole genome shotgun (WGS) entry which is preliminary data.</text>
</comment>
<keyword evidence="1" id="KW-0472">Membrane</keyword>
<keyword evidence="1" id="KW-1133">Transmembrane helix</keyword>
<sequence length="219" mass="25777">MPDRFNTIFIIFNCLLILLCGFVISKSIKESKPFIIELRERWRDKTEESAMKDINNCCNKSFCFKPEYHLCKFDKQFQKVFVDYIRDNECYDIYIPDDIHFFNADFKPEDTCKLLQHFQTPLTRCLYSNKFLCDSITGYFKWEDEKKFLLIFLVANIANSNFGNSNLGNSIYSFVSSRINSVNLDFIPTYCSRISNTVSEISIFNVNRIFSLIPVLFSS</sequence>